<organism evidence="2 3">
    <name type="scientific">Pseudarthrobacter siccitolerans</name>
    <dbReference type="NCBI Taxonomy" id="861266"/>
    <lineage>
        <taxon>Bacteria</taxon>
        <taxon>Bacillati</taxon>
        <taxon>Actinomycetota</taxon>
        <taxon>Actinomycetes</taxon>
        <taxon>Micrococcales</taxon>
        <taxon>Micrococcaceae</taxon>
        <taxon>Pseudarthrobacter</taxon>
    </lineage>
</organism>
<dbReference type="Proteomes" id="UP000035722">
    <property type="component" value="Unassembled WGS sequence"/>
</dbReference>
<dbReference type="EMBL" id="CAQI01000029">
    <property type="protein sequence ID" value="CCQ44686.1"/>
    <property type="molecule type" value="Genomic_DNA"/>
</dbReference>
<comment type="caution">
    <text evidence="2">The sequence shown here is derived from an EMBL/GenBank/DDBJ whole genome shotgun (WGS) entry which is preliminary data.</text>
</comment>
<evidence type="ECO:0000313" key="2">
    <source>
        <dbReference type="EMBL" id="CCQ44686.1"/>
    </source>
</evidence>
<dbReference type="AlphaFoldDB" id="A0A024GYX4"/>
<feature type="coiled-coil region" evidence="1">
    <location>
        <begin position="78"/>
        <end position="105"/>
    </location>
</feature>
<dbReference type="RefSeq" id="WP_050053741.1">
    <property type="nucleotide sequence ID" value="NZ_CAQI01000029.1"/>
</dbReference>
<protein>
    <submittedName>
        <fullName evidence="2">Uncharacterized protein</fullName>
    </submittedName>
</protein>
<evidence type="ECO:0000313" key="3">
    <source>
        <dbReference type="Proteomes" id="UP000035722"/>
    </source>
</evidence>
<keyword evidence="1" id="KW-0175">Coiled coil</keyword>
<dbReference type="STRING" id="861266.ARTSIC4J27_615"/>
<proteinExistence type="predicted"/>
<name>A0A024GYX4_9MICC</name>
<accession>A0A024GYX4</accession>
<reference evidence="3" key="1">
    <citation type="journal article" date="2014" name="Genome Announc.">
        <title>Genome Sequence of Arthrobacter siccitolerans 4J27, a Xeroprotectant-Producing Desiccation-Tolerant Microorganism.</title>
        <authorList>
            <person name="Manzanera M."/>
            <person name="Santa-Cruz-Calvo L."/>
            <person name="Vilchez J.I."/>
            <person name="Garcia-Fontana C."/>
            <person name="Silva-Castro G.A."/>
            <person name="Calvo C."/>
            <person name="Gonzalez-Lopez J."/>
        </authorList>
    </citation>
    <scope>NUCLEOTIDE SEQUENCE [LARGE SCALE GENOMIC DNA]</scope>
    <source>
        <strain evidence="3">4J27</strain>
    </source>
</reference>
<gene>
    <name evidence="2" type="ORF">ARTSIC4J27_615</name>
</gene>
<keyword evidence="3" id="KW-1185">Reference proteome</keyword>
<evidence type="ECO:0000256" key="1">
    <source>
        <dbReference type="SAM" id="Coils"/>
    </source>
</evidence>
<sequence>MPDFPTFTLKDSHHDTLTIERENDDRLGGAVVANVSASNVYVPREQAPAAALAILEAAQAHNLDGTVSQAIVCLRSHLAHVAAVKRREEAEREAAEAKARQELDAATLAAYNAFRTSAPLGFVSAIESLDELPESVRAAWGEAVKAARASA</sequence>